<evidence type="ECO:0000256" key="5">
    <source>
        <dbReference type="ARBA" id="ARBA00022692"/>
    </source>
</evidence>
<dbReference type="PANTHER" id="PTHR42002">
    <property type="entry name" value="ANAEROBIC C4-DICARBOXYLATE TRANSPORTER DCUC-RELATED"/>
    <property type="match status" value="1"/>
</dbReference>
<proteinExistence type="inferred from homology"/>
<comment type="subcellular location">
    <subcellularLocation>
        <location evidence="1">Cell membrane</location>
        <topology evidence="1">Multi-pass membrane protein</topology>
    </subcellularLocation>
</comment>
<gene>
    <name evidence="9" type="primary">dcuC</name>
    <name evidence="9" type="ORF">C9F09_04710</name>
</gene>
<evidence type="ECO:0000256" key="8">
    <source>
        <dbReference type="SAM" id="Phobius"/>
    </source>
</evidence>
<keyword evidence="3" id="KW-0813">Transport</keyword>
<dbReference type="GO" id="GO:0005886">
    <property type="term" value="C:plasma membrane"/>
    <property type="evidence" value="ECO:0007669"/>
    <property type="project" value="UniProtKB-SubCell"/>
</dbReference>
<feature type="transmembrane region" description="Helical" evidence="8">
    <location>
        <begin position="135"/>
        <end position="162"/>
    </location>
</feature>
<reference evidence="9 10" key="1">
    <citation type="submission" date="2018-03" db="EMBL/GenBank/DDBJ databases">
        <title>Non-Typhoidal Salmonella genome sequencing and assembly.</title>
        <authorList>
            <person name="Matchawe C."/>
        </authorList>
    </citation>
    <scope>NUCLEOTIDE SEQUENCE [LARGE SCALE GENOMIC DNA]</scope>
    <source>
        <strain evidence="9 10">35dea</strain>
    </source>
</reference>
<keyword evidence="6 8" id="KW-1133">Transmembrane helix</keyword>
<keyword evidence="5 8" id="KW-0812">Transmembrane</keyword>
<dbReference type="AlphaFoldDB" id="A0A659R901"/>
<dbReference type="Proteomes" id="UP000298491">
    <property type="component" value="Unassembled WGS sequence"/>
</dbReference>
<evidence type="ECO:0000256" key="1">
    <source>
        <dbReference type="ARBA" id="ARBA00004651"/>
    </source>
</evidence>
<keyword evidence="7 8" id="KW-0472">Membrane</keyword>
<dbReference type="EMBL" id="PYKB01000411">
    <property type="protein sequence ID" value="TGC99428.1"/>
    <property type="molecule type" value="Genomic_DNA"/>
</dbReference>
<feature type="transmembrane region" description="Helical" evidence="8">
    <location>
        <begin position="67"/>
        <end position="89"/>
    </location>
</feature>
<protein>
    <submittedName>
        <fullName evidence="9">Anaerobic C4-dicarboxylate transporter DcuC</fullName>
    </submittedName>
</protein>
<comment type="caution">
    <text evidence="9">The sequence shown here is derived from an EMBL/GenBank/DDBJ whole genome shotgun (WGS) entry which is preliminary data.</text>
</comment>
<name>A0A659R901_SALET</name>
<accession>A0A659R901</accession>
<evidence type="ECO:0000256" key="6">
    <source>
        <dbReference type="ARBA" id="ARBA00022989"/>
    </source>
</evidence>
<comment type="similarity">
    <text evidence="2">Belongs to the DcuC/DcuD transporter (TC 2.A.61) family.</text>
</comment>
<evidence type="ECO:0000256" key="3">
    <source>
        <dbReference type="ARBA" id="ARBA00022448"/>
    </source>
</evidence>
<dbReference type="NCBIfam" id="NF037994">
    <property type="entry name" value="DcuC_1"/>
    <property type="match status" value="1"/>
</dbReference>
<evidence type="ECO:0000313" key="9">
    <source>
        <dbReference type="EMBL" id="TGC99428.1"/>
    </source>
</evidence>
<dbReference type="Pfam" id="PF03606">
    <property type="entry name" value="DcuC"/>
    <property type="match status" value="1"/>
</dbReference>
<feature type="non-terminal residue" evidence="9">
    <location>
        <position position="1"/>
    </location>
</feature>
<feature type="transmembrane region" description="Helical" evidence="8">
    <location>
        <begin position="232"/>
        <end position="250"/>
    </location>
</feature>
<keyword evidence="4" id="KW-1003">Cell membrane</keyword>
<dbReference type="InterPro" id="IPR004669">
    <property type="entry name" value="C4_dicarb_anaerob_car"/>
</dbReference>
<feature type="transmembrane region" description="Helical" evidence="8">
    <location>
        <begin position="201"/>
        <end position="220"/>
    </location>
</feature>
<dbReference type="GO" id="GO:0015556">
    <property type="term" value="F:C4-dicarboxylate transmembrane transporter activity"/>
    <property type="evidence" value="ECO:0007669"/>
    <property type="project" value="InterPro"/>
</dbReference>
<dbReference type="NCBIfam" id="TIGR00771">
    <property type="entry name" value="DcuC"/>
    <property type="match status" value="1"/>
</dbReference>
<evidence type="ECO:0000256" key="4">
    <source>
        <dbReference type="ARBA" id="ARBA00022475"/>
    </source>
</evidence>
<feature type="transmembrane region" description="Helical" evidence="8">
    <location>
        <begin position="101"/>
        <end position="123"/>
    </location>
</feature>
<evidence type="ECO:0000256" key="7">
    <source>
        <dbReference type="ARBA" id="ARBA00023136"/>
    </source>
</evidence>
<sequence length="260" mass="27346">PISIAAIIGMAIAHFFWQRYLDKKENISHEMLDVAEITTTAPAFYALLPFTPIIGVLIFDGKWGPQLHIITILVICMLLAAVLEFVRGFNTQNVFSGLEVAYRGMADAFAGVVMLLVAAGVFAQGLSTIGFIQSLISIATSFGSASIILMLVLVILTMLAAMTTGSGNAPFYAFVEMIPKLAHSSGINPAYLSLPMLHASHLGRTISPVSGVVVAVAGMAKISPFEVVKRTSVPVIVGLLIVIIATEIMVPGASSAVTGG</sequence>
<organism evidence="9 10">
    <name type="scientific">Salmonella enterica subsp. enterica serovar Wilhelmsburg</name>
    <dbReference type="NCBI Taxonomy" id="1960126"/>
    <lineage>
        <taxon>Bacteria</taxon>
        <taxon>Pseudomonadati</taxon>
        <taxon>Pseudomonadota</taxon>
        <taxon>Gammaproteobacteria</taxon>
        <taxon>Enterobacterales</taxon>
        <taxon>Enterobacteriaceae</taxon>
        <taxon>Salmonella</taxon>
    </lineage>
</organism>
<evidence type="ECO:0000313" key="10">
    <source>
        <dbReference type="Proteomes" id="UP000298491"/>
    </source>
</evidence>
<feature type="transmembrane region" description="Helical" evidence="8">
    <location>
        <begin position="43"/>
        <end position="60"/>
    </location>
</feature>
<dbReference type="InterPro" id="IPR018385">
    <property type="entry name" value="C4_dicarb_anaerob_car-like"/>
</dbReference>
<dbReference type="PANTHER" id="PTHR42002:SF2">
    <property type="entry name" value="ANAEROBIC C4-DICARBOXYLATE TRANSPORTER DCUC-RELATED"/>
    <property type="match status" value="1"/>
</dbReference>
<evidence type="ECO:0000256" key="2">
    <source>
        <dbReference type="ARBA" id="ARBA00005275"/>
    </source>
</evidence>